<protein>
    <submittedName>
        <fullName evidence="1">Uncharacterized protein</fullName>
    </submittedName>
</protein>
<dbReference type="EMBL" id="LR798292">
    <property type="protein sequence ID" value="CAB5220693.1"/>
    <property type="molecule type" value="Genomic_DNA"/>
</dbReference>
<organism evidence="1">
    <name type="scientific">uncultured Caudovirales phage</name>
    <dbReference type="NCBI Taxonomy" id="2100421"/>
    <lineage>
        <taxon>Viruses</taxon>
        <taxon>Duplodnaviria</taxon>
        <taxon>Heunggongvirae</taxon>
        <taxon>Uroviricota</taxon>
        <taxon>Caudoviricetes</taxon>
        <taxon>Peduoviridae</taxon>
        <taxon>Maltschvirus</taxon>
        <taxon>Maltschvirus maltsch</taxon>
    </lineage>
</organism>
<evidence type="ECO:0000313" key="1">
    <source>
        <dbReference type="EMBL" id="CAB5220693.1"/>
    </source>
</evidence>
<gene>
    <name evidence="1" type="ORF">UFOVP244_23</name>
</gene>
<sequence>MSRPPINDQNSNQGLLGLGSIPGLAPVAAFNVDQVESLLRTKGIKALHYKSALNPDRESIEMGVNVNTKAAQHGVVYYEVRELLVVPQSMNINSTLQIQGMYDNMSATVLNVTGNYTDGDKGAVYIKPRDLIVLNETISVMAEQLLEYNPTKPLKTKFKVKGVDALFTNDARFRDGIDFEVRQDGLVHWLQGRRPKYANGKGQVVSLSYWMAPHFLINNSPHILRLLPSNDTGNGALPRRLVYAPQQVIAVQSHLTEVADYLDFFSLPTYDASAL</sequence>
<reference evidence="1" key="1">
    <citation type="submission" date="2020-05" db="EMBL/GenBank/DDBJ databases">
        <authorList>
            <person name="Chiriac C."/>
            <person name="Salcher M."/>
            <person name="Ghai R."/>
            <person name="Kavagutti S V."/>
        </authorList>
    </citation>
    <scope>NUCLEOTIDE SEQUENCE</scope>
</reference>
<accession>A0A6J7X0C4</accession>
<proteinExistence type="predicted"/>
<name>A0A6J7X0C4_9CAUD</name>